<dbReference type="STRING" id="742767.HMPREF9456_02880"/>
<dbReference type="Proteomes" id="UP000006420">
    <property type="component" value="Unassembled WGS sequence"/>
</dbReference>
<gene>
    <name evidence="2" type="ORF">HMPREF9456_02880</name>
</gene>
<organism evidence="2 3">
    <name type="scientific">Dysgonomonas mossii DSM 22836</name>
    <dbReference type="NCBI Taxonomy" id="742767"/>
    <lineage>
        <taxon>Bacteria</taxon>
        <taxon>Pseudomonadati</taxon>
        <taxon>Bacteroidota</taxon>
        <taxon>Bacteroidia</taxon>
        <taxon>Bacteroidales</taxon>
        <taxon>Dysgonomonadaceae</taxon>
        <taxon>Dysgonomonas</taxon>
    </lineage>
</organism>
<evidence type="ECO:0000313" key="2">
    <source>
        <dbReference type="EMBL" id="EGK05381.1"/>
    </source>
</evidence>
<sequence>MPFPKTEFRTNDKMKPLDIFKNISLSAFYYLIAYHKIILRKKIRIYFLVILSLFFVTALNAQNKGDSIPIQLGDVVKKPIYEQKRNEHGSLYHSLWGTHYEPLYYKAVSVKAISLNSLYGGLSILREFKDLHTLVLKDKNESLYLLRPLGGSTSFLNSSFFKSVYDIDDLEDTYIGDFITEAFTIVHPYGFIASNLMAKEVDLISNRYDIAYISTGEATDIVADGSNIRGNLITITRLPFTEQEKVFTNVEQLLEELHKGDTYNVDQQLYIRTRLFDMLIGDWNKIPESWGWITALKSDSIIFEPMVLDRNHAYPKIEGILFKPLLRMLGLGFINNYDETLNNVKKLNTLGYALDMALTPKSDKSAWLEQAKYLQIHLSDELINNAFSALPEEVQDENMQDIKRKLMSRRNQIENITHRYYLELQKTPVITGTNNDDRFIFGEDEMGNLHIQIYNSNSDQPYFDRHYSTKQTKEIWVYGLEGNDIFEGNRPTNRIKTLLIGGKGENLYNLTSNRKVKVYESQSQQQRLADTSPVKIIYPRNEENALKYDYEKLSHKKLSVTPIGLYDSDLGINLGTSITYTVNGFKRTPYTQWHQLSFDYINGFTYQGIFPDYDGRRSFHLSAFIGSPAYFSNFFGYGNSTSGYKDEDKKFNRVHLERYAVTPAFYYQIDKFQTFNIASSLEIDKVDNPENRDRYINQIYDDNNDIFDTKFFLDLNVRYVMDKKTNDVISKYKISLSTGGIFNIGNRGRHVPYATANLSVNIHLISHLSFATEVNTKVLLSNKYDFFQSATTELRGFRDNRFMGKQSFYQFSEFRWDMGELKNSFTPVEYGLFVGVDYGRVWYPHEDSNKWHSSYGGGFWVTLFKEFTGKLSFFDSNDDQRFMLQLGMGF</sequence>
<dbReference type="AlphaFoldDB" id="F8X3S1"/>
<keyword evidence="1" id="KW-0472">Membrane</keyword>
<comment type="caution">
    <text evidence="2">The sequence shown here is derived from an EMBL/GenBank/DDBJ whole genome shotgun (WGS) entry which is preliminary data.</text>
</comment>
<keyword evidence="1" id="KW-0812">Transmembrane</keyword>
<protein>
    <recommendedName>
        <fullName evidence="4">Haemolysin activator HlyB C-terminal domain-containing protein</fullName>
    </recommendedName>
</protein>
<proteinExistence type="predicted"/>
<feature type="transmembrane region" description="Helical" evidence="1">
    <location>
        <begin position="45"/>
        <end position="61"/>
    </location>
</feature>
<dbReference type="EMBL" id="ADLW01000015">
    <property type="protein sequence ID" value="EGK05381.1"/>
    <property type="molecule type" value="Genomic_DNA"/>
</dbReference>
<dbReference type="eggNOG" id="COG4775">
    <property type="taxonomic scope" value="Bacteria"/>
</dbReference>
<evidence type="ECO:0008006" key="4">
    <source>
        <dbReference type="Google" id="ProtNLM"/>
    </source>
</evidence>
<dbReference type="HOGENOM" id="CLU_007496_0_0_10"/>
<evidence type="ECO:0000313" key="3">
    <source>
        <dbReference type="Proteomes" id="UP000006420"/>
    </source>
</evidence>
<reference evidence="2 3" key="1">
    <citation type="submission" date="2011-04" db="EMBL/GenBank/DDBJ databases">
        <title>The Genome Sequence of Dysgonomonas mossii DSM 22836.</title>
        <authorList>
            <consortium name="The Broad Institute Genome Sequencing Platform"/>
            <person name="Earl A."/>
            <person name="Ward D."/>
            <person name="Feldgarden M."/>
            <person name="Gevers D."/>
            <person name="Pudlo N."/>
            <person name="Martens E."/>
            <person name="Allen-Vercoe E."/>
            <person name="Young S.K."/>
            <person name="Zeng Q."/>
            <person name="Gargeya S."/>
            <person name="Fitzgerald M."/>
            <person name="Haas B."/>
            <person name="Abouelleil A."/>
            <person name="Alvarado L."/>
            <person name="Arachchi H.M."/>
            <person name="Berlin A."/>
            <person name="Brown A."/>
            <person name="Chapman S.B."/>
            <person name="Chen Z."/>
            <person name="Dunbar C."/>
            <person name="Freedman E."/>
            <person name="Gearin G."/>
            <person name="Gellesch M."/>
            <person name="Goldberg J."/>
            <person name="Griggs A."/>
            <person name="Gujja S."/>
            <person name="Heiman D."/>
            <person name="Howarth C."/>
            <person name="Larson L."/>
            <person name="Lui A."/>
            <person name="MacDonald P.J.P."/>
            <person name="Mehta T."/>
            <person name="Montmayeur A."/>
            <person name="Murphy C."/>
            <person name="Neiman D."/>
            <person name="Pearson M."/>
            <person name="Priest M."/>
            <person name="Roberts A."/>
            <person name="Saif S."/>
            <person name="Shea T."/>
            <person name="Shenoy N."/>
            <person name="Sisk P."/>
            <person name="Stolte C."/>
            <person name="Sykes S."/>
            <person name="Yandava C."/>
            <person name="Wortman J."/>
            <person name="Nusbaum C."/>
            <person name="Birren B."/>
        </authorList>
    </citation>
    <scope>NUCLEOTIDE SEQUENCE [LARGE SCALE GENOMIC DNA]</scope>
    <source>
        <strain evidence="2 3">DSM 22836</strain>
    </source>
</reference>
<name>F8X3S1_9BACT</name>
<evidence type="ECO:0000256" key="1">
    <source>
        <dbReference type="SAM" id="Phobius"/>
    </source>
</evidence>
<keyword evidence="3" id="KW-1185">Reference proteome</keyword>
<keyword evidence="1" id="KW-1133">Transmembrane helix</keyword>
<accession>F8X3S1</accession>